<dbReference type="GO" id="GO:0004609">
    <property type="term" value="F:phosphatidylserine decarboxylase activity"/>
    <property type="evidence" value="ECO:0007669"/>
    <property type="project" value="InterPro"/>
</dbReference>
<gene>
    <name evidence="12" type="ORF">CCV52592_1195</name>
</gene>
<evidence type="ECO:0000256" key="7">
    <source>
        <dbReference type="ARBA" id="ARBA00023209"/>
    </source>
</evidence>
<keyword evidence="5 11" id="KW-0472">Membrane</keyword>
<keyword evidence="11" id="KW-0812">Transmembrane</keyword>
<keyword evidence="4" id="KW-0443">Lipid metabolism</keyword>
<keyword evidence="11" id="KW-1133">Transmembrane helix</keyword>
<evidence type="ECO:0000256" key="9">
    <source>
        <dbReference type="ARBA" id="ARBA00023264"/>
    </source>
</evidence>
<evidence type="ECO:0000256" key="6">
    <source>
        <dbReference type="ARBA" id="ARBA00023145"/>
    </source>
</evidence>
<dbReference type="PANTHER" id="PTHR35809:SF1">
    <property type="entry name" value="ARCHAETIDYLSERINE DECARBOXYLASE PROENZYME-RELATED"/>
    <property type="match status" value="1"/>
</dbReference>
<proteinExistence type="predicted"/>
<feature type="transmembrane region" description="Helical" evidence="11">
    <location>
        <begin position="12"/>
        <end position="44"/>
    </location>
</feature>
<dbReference type="AlphaFoldDB" id="A7GWY3"/>
<dbReference type="Proteomes" id="UP000006380">
    <property type="component" value="Chromosome"/>
</dbReference>
<accession>A7GWY3</accession>
<sequence>MTGYIARYGYKCIVFSGILLLLSLLFGFLPLFFTVIFILTLYFFRDPERVPYTDDELALLSPIDGKIADISLSNFEGDDVTKIVIEKSFFGVGSLRAPCDIQILDIRRRHGLFLCNHMKISEALNERALLVCQSGSLKFAMRIIAGVFSKRLFLDRVQNLKAARKFGFLGCGIVVMFLPKDTKICVSLGEKLKAGELLGYFDKKV</sequence>
<keyword evidence="2" id="KW-0444">Lipid biosynthesis</keyword>
<name>A7GWY3_CAMC5</name>
<evidence type="ECO:0000256" key="5">
    <source>
        <dbReference type="ARBA" id="ARBA00023136"/>
    </source>
</evidence>
<dbReference type="InterPro" id="IPR033175">
    <property type="entry name" value="PSD-A"/>
</dbReference>
<dbReference type="Pfam" id="PF02666">
    <property type="entry name" value="PS_Dcarbxylase"/>
    <property type="match status" value="1"/>
</dbReference>
<dbReference type="STRING" id="360105.CCV52592_1195"/>
<dbReference type="EMBL" id="CP000767">
    <property type="protein sequence ID" value="EAU00963.1"/>
    <property type="molecule type" value="Genomic_DNA"/>
</dbReference>
<dbReference type="PANTHER" id="PTHR35809">
    <property type="entry name" value="ARCHAETIDYLSERINE DECARBOXYLASE PROENZYME-RELATED"/>
    <property type="match status" value="1"/>
</dbReference>
<dbReference type="OrthoDB" id="5362699at2"/>
<reference evidence="12" key="1">
    <citation type="submission" date="2016-07" db="EMBL/GenBank/DDBJ databases">
        <title>Comparative genomics of the Campylobacter concisus group.</title>
        <authorList>
            <person name="Miller W.G."/>
            <person name="Yee E."/>
            <person name="Chapman M.H."/>
            <person name="Huynh S."/>
            <person name="Bono J.L."/>
            <person name="On S.L.W."/>
            <person name="StLeger J."/>
            <person name="Foster G."/>
            <person name="Parker C.T."/>
        </authorList>
    </citation>
    <scope>NUCLEOTIDE SEQUENCE</scope>
    <source>
        <strain evidence="12">525.92</strain>
    </source>
</reference>
<organism evidence="12 13">
    <name type="scientific">Campylobacter curvus (strain 525.92)</name>
    <dbReference type="NCBI Taxonomy" id="360105"/>
    <lineage>
        <taxon>Bacteria</taxon>
        <taxon>Pseudomonadati</taxon>
        <taxon>Campylobacterota</taxon>
        <taxon>Epsilonproteobacteria</taxon>
        <taxon>Campylobacterales</taxon>
        <taxon>Campylobacteraceae</taxon>
        <taxon>Campylobacter</taxon>
    </lineage>
</organism>
<keyword evidence="1" id="KW-1003">Cell membrane</keyword>
<keyword evidence="9" id="KW-1208">Phospholipid metabolism</keyword>
<dbReference type="KEGG" id="ccv:CCV52592_1195"/>
<dbReference type="RefSeq" id="WP_011991922.1">
    <property type="nucleotide sequence ID" value="NC_009715.2"/>
</dbReference>
<keyword evidence="8" id="KW-0456">Lyase</keyword>
<dbReference type="InterPro" id="IPR003817">
    <property type="entry name" value="PS_Dcarbxylase"/>
</dbReference>
<evidence type="ECO:0000256" key="10">
    <source>
        <dbReference type="ARBA" id="ARBA00023317"/>
    </source>
</evidence>
<evidence type="ECO:0000256" key="11">
    <source>
        <dbReference type="SAM" id="Phobius"/>
    </source>
</evidence>
<keyword evidence="6" id="KW-0865">Zymogen</keyword>
<protein>
    <submittedName>
        <fullName evidence="12">Phosphatidylserine decarboxylase-related protein</fullName>
    </submittedName>
</protein>
<keyword evidence="10" id="KW-0670">Pyruvate</keyword>
<keyword evidence="13" id="KW-1185">Reference proteome</keyword>
<dbReference type="HOGENOM" id="CLU_109842_0_0_7"/>
<evidence type="ECO:0000256" key="3">
    <source>
        <dbReference type="ARBA" id="ARBA00022793"/>
    </source>
</evidence>
<evidence type="ECO:0000256" key="2">
    <source>
        <dbReference type="ARBA" id="ARBA00022516"/>
    </source>
</evidence>
<evidence type="ECO:0000256" key="4">
    <source>
        <dbReference type="ARBA" id="ARBA00023098"/>
    </source>
</evidence>
<keyword evidence="3" id="KW-0210">Decarboxylase</keyword>
<evidence type="ECO:0000256" key="1">
    <source>
        <dbReference type="ARBA" id="ARBA00022475"/>
    </source>
</evidence>
<evidence type="ECO:0000313" key="13">
    <source>
        <dbReference type="Proteomes" id="UP000006380"/>
    </source>
</evidence>
<dbReference type="GO" id="GO:0008654">
    <property type="term" value="P:phospholipid biosynthetic process"/>
    <property type="evidence" value="ECO:0007669"/>
    <property type="project" value="UniProtKB-KW"/>
</dbReference>
<keyword evidence="7" id="KW-0594">Phospholipid biosynthesis</keyword>
<evidence type="ECO:0000256" key="8">
    <source>
        <dbReference type="ARBA" id="ARBA00023239"/>
    </source>
</evidence>
<evidence type="ECO:0000313" key="12">
    <source>
        <dbReference type="EMBL" id="EAU00963.1"/>
    </source>
</evidence>